<dbReference type="Proteomes" id="UP000715095">
    <property type="component" value="Unassembled WGS sequence"/>
</dbReference>
<dbReference type="EMBL" id="JACJJC010000004">
    <property type="protein sequence ID" value="MBM6703657.1"/>
    <property type="molecule type" value="Genomic_DNA"/>
</dbReference>
<dbReference type="Pfam" id="PF09848">
    <property type="entry name" value="SLFN-g3_helicase"/>
    <property type="match status" value="1"/>
</dbReference>
<name>A0ABS2DQS4_9BURK</name>
<accession>A0ABS2DQS4</accession>
<sequence>MIIYRSDKKGFIEDTRSCAIVEKLMTNFRAAEGRHASPGEERAWQSSLQYVANAVDCESVPSDAGVAIEYQIPSCAKRVDVLLSGFDAENRPNLVVIELKQWSETAATDEDGILAAPRYGAALARGPHPSYQAWSYAELLRGFNTACAVEPAETHAASRAPQHAGIAIAPCAYLHNHSAKGAEQTVRDPRYETYLKAAPVFLAGPKEQKKLREFLSRFITTGDAGQIIERVEMGEIRPSKALADAVSSMLRGNREFVLVDEQKTVYEHVLSLVKHKAKPKNADLEVREAAAGIDRQVVIVRGGPGTGKSVVAVNLLAALTEKRILTCYVSKNAAPRTVYAAKLAGTKTLKKTVISNLFKGSDWAWDVPPEAYGAFGCLLVDEAHRLREKSGIFGNKGENQIRELIRAARVSVFFIDDEQRIHVKDFGSVAAIREAAALEGAAVEEFELPSQFRCSGSDGYLAWLDRVLGIRETANRTLEGVHYDFRVYDSAASLYVALQTENARGAGHEARLLAGYCWPWISKNADDPASIPDIVLDGGSFAIPWNFNKSSSLWLLNDTTLSQAGCIHTSQGLEVAYVGVIIGPDFLVRNGEIVTDFRKRAKDDKSIWGLKGEAKKDPAAAKATGDRIIRDTYRVLMTRGLKGCFIYSEDEETRDWFRSQMGRRQNT</sequence>
<evidence type="ECO:0000313" key="3">
    <source>
        <dbReference type="Proteomes" id="UP000715095"/>
    </source>
</evidence>
<evidence type="ECO:0000313" key="2">
    <source>
        <dbReference type="EMBL" id="MBM6703657.1"/>
    </source>
</evidence>
<comment type="caution">
    <text evidence="2">The sequence shown here is derived from an EMBL/GenBank/DDBJ whole genome shotgun (WGS) entry which is preliminary data.</text>
</comment>
<proteinExistence type="predicted"/>
<dbReference type="RefSeq" id="WP_205102127.1">
    <property type="nucleotide sequence ID" value="NZ_JACJJC010000004.1"/>
</dbReference>
<dbReference type="SUPFAM" id="SSF52540">
    <property type="entry name" value="P-loop containing nucleoside triphosphate hydrolases"/>
    <property type="match status" value="1"/>
</dbReference>
<organism evidence="2 3">
    <name type="scientific">Sutterella massiliensis</name>
    <dbReference type="NCBI Taxonomy" id="1816689"/>
    <lineage>
        <taxon>Bacteria</taxon>
        <taxon>Pseudomonadati</taxon>
        <taxon>Pseudomonadota</taxon>
        <taxon>Betaproteobacteria</taxon>
        <taxon>Burkholderiales</taxon>
        <taxon>Sutterellaceae</taxon>
        <taxon>Sutterella</taxon>
    </lineage>
</organism>
<dbReference type="InterPro" id="IPR027417">
    <property type="entry name" value="P-loop_NTPase"/>
</dbReference>
<gene>
    <name evidence="2" type="ORF">H6A60_04030</name>
</gene>
<reference evidence="2 3" key="1">
    <citation type="journal article" date="2021" name="Sci. Rep.">
        <title>The distribution of antibiotic resistance genes in chicken gut microbiota commensals.</title>
        <authorList>
            <person name="Juricova H."/>
            <person name="Matiasovicova J."/>
            <person name="Kubasova T."/>
            <person name="Cejkova D."/>
            <person name="Rychlik I."/>
        </authorList>
    </citation>
    <scope>NUCLEOTIDE SEQUENCE [LARGE SCALE GENOMIC DNA]</scope>
    <source>
        <strain evidence="2 3">An829</strain>
    </source>
</reference>
<keyword evidence="3" id="KW-1185">Reference proteome</keyword>
<dbReference type="InterPro" id="IPR018647">
    <property type="entry name" value="SLFN_3-like_DNA/RNA_helicase"/>
</dbReference>
<dbReference type="Gene3D" id="3.40.50.300">
    <property type="entry name" value="P-loop containing nucleotide triphosphate hydrolases"/>
    <property type="match status" value="1"/>
</dbReference>
<evidence type="ECO:0000259" key="1">
    <source>
        <dbReference type="Pfam" id="PF09848"/>
    </source>
</evidence>
<protein>
    <submittedName>
        <fullName evidence="2">DUF2075 domain-containing protein</fullName>
    </submittedName>
</protein>
<feature type="domain" description="Schlafen group 3-like DNA/RNA helicase" evidence="1">
    <location>
        <begin position="295"/>
        <end position="650"/>
    </location>
</feature>